<keyword evidence="4" id="KW-1185">Reference proteome</keyword>
<accession>A0A812RXJ7</accession>
<dbReference type="PANTHER" id="PTHR48051:SF46">
    <property type="entry name" value="LEUCINE RICH REPEAT-CONTAINING DOMAIN PROTEIN"/>
    <property type="match status" value="1"/>
</dbReference>
<dbReference type="PANTHER" id="PTHR48051">
    <property type="match status" value="1"/>
</dbReference>
<keyword evidence="2" id="KW-0677">Repeat</keyword>
<gene>
    <name evidence="3" type="ORF">SNAT2548_LOCUS25470</name>
</gene>
<dbReference type="SUPFAM" id="SSF52047">
    <property type="entry name" value="RNI-like"/>
    <property type="match status" value="1"/>
</dbReference>
<dbReference type="InterPro" id="IPR032675">
    <property type="entry name" value="LRR_dom_sf"/>
</dbReference>
<evidence type="ECO:0000256" key="2">
    <source>
        <dbReference type="ARBA" id="ARBA00022737"/>
    </source>
</evidence>
<dbReference type="Proteomes" id="UP000604046">
    <property type="component" value="Unassembled WGS sequence"/>
</dbReference>
<organism evidence="3 4">
    <name type="scientific">Symbiodinium natans</name>
    <dbReference type="NCBI Taxonomy" id="878477"/>
    <lineage>
        <taxon>Eukaryota</taxon>
        <taxon>Sar</taxon>
        <taxon>Alveolata</taxon>
        <taxon>Dinophyceae</taxon>
        <taxon>Suessiales</taxon>
        <taxon>Symbiodiniaceae</taxon>
        <taxon>Symbiodinium</taxon>
    </lineage>
</organism>
<sequence>MALPIDVTAVTLAGRELAKVAVSRDTSLRELVEELGKVAEIAWDAWQLTWDGKRLGDWSMQPFISTELPEVVLQVVLKAQPVELDSEQAAELLKVLKEPYDGLDGLSFAVGALERLSLGAGDDDACFADVRGDASSGVMSEPQLSALTRAVLDQRFRCTVLCLRGILSPMPMMSKIVQRQDSDDLVSLLSHMPQLTSLDLSGNRLGYTTTCIGGLATAMPKLQRLTHLNLSCNGFFSFHGGSGAIPPHVLDLLLSLQSLTALEVLDFHLNDKAFVRSFGKEKEELASFYLPKLLSTLSLKRLKRLIFSANDVAVQSVEALEAARPSGCDLDFGLEDHVARALSALREPGAWKTWGGWGTSVPTFRPPLLDLPAPSRNWPVRAAYYLHLGRGLAELEPELRQVVKVDLSGQKLGRSWPGLCDLVLPQFPALRELDLSNTDILLDFIKGLHQPAFASLTTMNLAGCGLCHYLSGESPEIATAFSFWAESLTDLDLSENFISEYGDLWLGALELNLPPLLQGLKCLKRFALCGNDIGGVQESSMQLVTRAFETVTPELSLEQLDLRKNHLEGAHWGELLDKLRAAVPWVLVTNDDAY</sequence>
<dbReference type="Gene3D" id="3.80.10.10">
    <property type="entry name" value="Ribonuclease Inhibitor"/>
    <property type="match status" value="2"/>
</dbReference>
<proteinExistence type="predicted"/>
<dbReference type="EMBL" id="CAJNDS010002395">
    <property type="protein sequence ID" value="CAE7459293.1"/>
    <property type="molecule type" value="Genomic_DNA"/>
</dbReference>
<evidence type="ECO:0000313" key="4">
    <source>
        <dbReference type="Proteomes" id="UP000604046"/>
    </source>
</evidence>
<dbReference type="AlphaFoldDB" id="A0A812RXJ7"/>
<name>A0A812RXJ7_9DINO</name>
<dbReference type="Pfam" id="PF13516">
    <property type="entry name" value="LRR_6"/>
    <property type="match status" value="1"/>
</dbReference>
<protein>
    <submittedName>
        <fullName evidence="3">Uncharacterized protein</fullName>
    </submittedName>
</protein>
<dbReference type="InterPro" id="IPR050216">
    <property type="entry name" value="LRR_domain-containing"/>
</dbReference>
<reference evidence="3" key="1">
    <citation type="submission" date="2021-02" db="EMBL/GenBank/DDBJ databases">
        <authorList>
            <person name="Dougan E. K."/>
            <person name="Rhodes N."/>
            <person name="Thang M."/>
            <person name="Chan C."/>
        </authorList>
    </citation>
    <scope>NUCLEOTIDE SEQUENCE</scope>
</reference>
<evidence type="ECO:0000256" key="1">
    <source>
        <dbReference type="ARBA" id="ARBA00022614"/>
    </source>
</evidence>
<evidence type="ECO:0000313" key="3">
    <source>
        <dbReference type="EMBL" id="CAE7459293.1"/>
    </source>
</evidence>
<keyword evidence="1" id="KW-0433">Leucine-rich repeat</keyword>
<dbReference type="OrthoDB" id="420637at2759"/>
<dbReference type="GO" id="GO:0005737">
    <property type="term" value="C:cytoplasm"/>
    <property type="evidence" value="ECO:0007669"/>
    <property type="project" value="TreeGrafter"/>
</dbReference>
<comment type="caution">
    <text evidence="3">The sequence shown here is derived from an EMBL/GenBank/DDBJ whole genome shotgun (WGS) entry which is preliminary data.</text>
</comment>
<dbReference type="InterPro" id="IPR001611">
    <property type="entry name" value="Leu-rich_rpt"/>
</dbReference>